<keyword evidence="1" id="KW-0393">Immunoglobulin domain</keyword>
<dbReference type="PANTHER" id="PTHR45080">
    <property type="entry name" value="CONTACTIN 5"/>
    <property type="match status" value="1"/>
</dbReference>
<proteinExistence type="predicted"/>
<evidence type="ECO:0000313" key="3">
    <source>
        <dbReference type="Proteomes" id="UP000005239"/>
    </source>
</evidence>
<organism evidence="2 3">
    <name type="scientific">Pristionchus pacificus</name>
    <name type="common">Parasitic nematode worm</name>
    <dbReference type="NCBI Taxonomy" id="54126"/>
    <lineage>
        <taxon>Eukaryota</taxon>
        <taxon>Metazoa</taxon>
        <taxon>Ecdysozoa</taxon>
        <taxon>Nematoda</taxon>
        <taxon>Chromadorea</taxon>
        <taxon>Rhabditida</taxon>
        <taxon>Rhabditina</taxon>
        <taxon>Diplogasteromorpha</taxon>
        <taxon>Diplogasteroidea</taxon>
        <taxon>Neodiplogasteridae</taxon>
        <taxon>Pristionchus</taxon>
    </lineage>
</organism>
<gene>
    <name evidence="2" type="primary">WBGene00104859</name>
</gene>
<dbReference type="SMART" id="SM00409">
    <property type="entry name" value="IG"/>
    <property type="match status" value="1"/>
</dbReference>
<dbReference type="PROSITE" id="PS50835">
    <property type="entry name" value="IG_LIKE"/>
    <property type="match status" value="1"/>
</dbReference>
<dbReference type="InterPro" id="IPR036179">
    <property type="entry name" value="Ig-like_dom_sf"/>
</dbReference>
<protein>
    <submittedName>
        <fullName evidence="2">Zig-5</fullName>
    </submittedName>
</protein>
<reference evidence="3" key="1">
    <citation type="journal article" date="2008" name="Nat. Genet.">
        <title>The Pristionchus pacificus genome provides a unique perspective on nematode lifestyle and parasitism.</title>
        <authorList>
            <person name="Dieterich C."/>
            <person name="Clifton S.W."/>
            <person name="Schuster L.N."/>
            <person name="Chinwalla A."/>
            <person name="Delehaunty K."/>
            <person name="Dinkelacker I."/>
            <person name="Fulton L."/>
            <person name="Fulton R."/>
            <person name="Godfrey J."/>
            <person name="Minx P."/>
            <person name="Mitreva M."/>
            <person name="Roeseler W."/>
            <person name="Tian H."/>
            <person name="Witte H."/>
            <person name="Yang S.P."/>
            <person name="Wilson R.K."/>
            <person name="Sommer R.J."/>
        </authorList>
    </citation>
    <scope>NUCLEOTIDE SEQUENCE [LARGE SCALE GENOMIC DNA]</scope>
    <source>
        <strain evidence="3">PS312</strain>
    </source>
</reference>
<dbReference type="InterPro" id="IPR050958">
    <property type="entry name" value="Cell_Adh-Cytoskel_Orgn"/>
</dbReference>
<dbReference type="InterPro" id="IPR003598">
    <property type="entry name" value="Ig_sub2"/>
</dbReference>
<dbReference type="InterPro" id="IPR013783">
    <property type="entry name" value="Ig-like_fold"/>
</dbReference>
<keyword evidence="3" id="KW-1185">Reference proteome</keyword>
<dbReference type="OrthoDB" id="6138780at2759"/>
<accession>A0A454Y0W8</accession>
<dbReference type="Gene3D" id="2.60.40.10">
    <property type="entry name" value="Immunoglobulins"/>
    <property type="match status" value="1"/>
</dbReference>
<name>A0A454Y0W8_PRIPA</name>
<dbReference type="Proteomes" id="UP000005239">
    <property type="component" value="Unassembled WGS sequence"/>
</dbReference>
<dbReference type="PANTHER" id="PTHR45080:SF34">
    <property type="entry name" value="MYOSIN LIGHT CHAIN KINASE, SMOOTH MUSCLE-LIKE"/>
    <property type="match status" value="1"/>
</dbReference>
<dbReference type="AlphaFoldDB" id="A0A454Y0W8"/>
<dbReference type="EnsemblMetazoa" id="PPA15305.1">
    <property type="protein sequence ID" value="PPA15305.1"/>
    <property type="gene ID" value="WBGene00104859"/>
</dbReference>
<reference evidence="2" key="2">
    <citation type="submission" date="2022-06" db="UniProtKB">
        <authorList>
            <consortium name="EnsemblMetazoa"/>
        </authorList>
    </citation>
    <scope>IDENTIFICATION</scope>
    <source>
        <strain evidence="2">PS312</strain>
    </source>
</reference>
<dbReference type="InterPro" id="IPR003599">
    <property type="entry name" value="Ig_sub"/>
</dbReference>
<accession>A0A8R1YDA8</accession>
<dbReference type="InterPro" id="IPR007110">
    <property type="entry name" value="Ig-like_dom"/>
</dbReference>
<evidence type="ECO:0000313" key="2">
    <source>
        <dbReference type="EnsemblMetazoa" id="PPA15305.1"/>
    </source>
</evidence>
<evidence type="ECO:0000256" key="1">
    <source>
        <dbReference type="ARBA" id="ARBA00023319"/>
    </source>
</evidence>
<dbReference type="SUPFAM" id="SSF48726">
    <property type="entry name" value="Immunoglobulin"/>
    <property type="match status" value="1"/>
</dbReference>
<dbReference type="Pfam" id="PF13927">
    <property type="entry name" value="Ig_3"/>
    <property type="match status" value="1"/>
</dbReference>
<sequence length="245" mass="26629">MLLSLAVIALASVPLTVADEAVCKSLVDGPALRFERDEKGQLLSEAHSVKIGERLELTCTVFASPTASIIWLHNGKEVQINEGPQEFLFDSRHRTLGISMLKSRLVRDCATAEDAGEYSCIAMSPCAKAIKQTTKVTVTAGKATVCAAQPSITMFTDSRMEYPTVPVQLVCRSSHSMVGVHWVRVDDDDETITSPIEFAGSGFFRLPSGDLIVDPKLLGDDVATVTMRCFVGDDHVDSTIMFMNE</sequence>
<dbReference type="SMART" id="SM00408">
    <property type="entry name" value="IGc2"/>
    <property type="match status" value="1"/>
</dbReference>